<dbReference type="AlphaFoldDB" id="A0A136IVJ4"/>
<dbReference type="Gene3D" id="1.10.10.1700">
    <property type="entry name" value="Histone-lysine N-methyltransferase"/>
    <property type="match status" value="1"/>
</dbReference>
<dbReference type="InterPro" id="IPR046341">
    <property type="entry name" value="SET_dom_sf"/>
</dbReference>
<dbReference type="PROSITE" id="PS51567">
    <property type="entry name" value="SAM_MT43_SUVAR420_1"/>
    <property type="match status" value="1"/>
</dbReference>
<dbReference type="Pfam" id="PF00856">
    <property type="entry name" value="SET"/>
    <property type="match status" value="1"/>
</dbReference>
<dbReference type="PROSITE" id="PS50280">
    <property type="entry name" value="SET"/>
    <property type="match status" value="1"/>
</dbReference>
<evidence type="ECO:0000256" key="9">
    <source>
        <dbReference type="ARBA" id="ARBA00022691"/>
    </source>
</evidence>
<keyword evidence="11" id="KW-0539">Nucleus</keyword>
<keyword evidence="6" id="KW-0158">Chromosome</keyword>
<evidence type="ECO:0000313" key="17">
    <source>
        <dbReference type="EMBL" id="KXJ88918.1"/>
    </source>
</evidence>
<dbReference type="GO" id="GO:0140943">
    <property type="term" value="F:histone H4K20 trimethyltransferase activity"/>
    <property type="evidence" value="ECO:0007669"/>
    <property type="project" value="UniProtKB-EC"/>
</dbReference>
<evidence type="ECO:0000256" key="12">
    <source>
        <dbReference type="ARBA" id="ARBA00024057"/>
    </source>
</evidence>
<organism evidence="17 18">
    <name type="scientific">Microdochium bolleyi</name>
    <dbReference type="NCBI Taxonomy" id="196109"/>
    <lineage>
        <taxon>Eukaryota</taxon>
        <taxon>Fungi</taxon>
        <taxon>Dikarya</taxon>
        <taxon>Ascomycota</taxon>
        <taxon>Pezizomycotina</taxon>
        <taxon>Sordariomycetes</taxon>
        <taxon>Xylariomycetidae</taxon>
        <taxon>Xylariales</taxon>
        <taxon>Microdochiaceae</taxon>
        <taxon>Microdochium</taxon>
    </lineage>
</organism>
<evidence type="ECO:0000256" key="11">
    <source>
        <dbReference type="ARBA" id="ARBA00023242"/>
    </source>
</evidence>
<feature type="compositionally biased region" description="Low complexity" evidence="15">
    <location>
        <begin position="450"/>
        <end position="466"/>
    </location>
</feature>
<dbReference type="PANTHER" id="PTHR12977:SF4">
    <property type="entry name" value="HISTONE-LYSINE N-METHYLTRANSFERASE KMT5B"/>
    <property type="match status" value="1"/>
</dbReference>
<dbReference type="CDD" id="cd10524">
    <property type="entry name" value="SET_Suv4-20-like"/>
    <property type="match status" value="1"/>
</dbReference>
<keyword evidence="8" id="KW-0808">Transferase</keyword>
<keyword evidence="7" id="KW-0489">Methyltransferase</keyword>
<reference evidence="18" key="1">
    <citation type="submission" date="2016-02" db="EMBL/GenBank/DDBJ databases">
        <title>Draft genome sequence of Microdochium bolleyi, a fungal endophyte of beachgrass.</title>
        <authorList>
            <consortium name="DOE Joint Genome Institute"/>
            <person name="David A.S."/>
            <person name="May G."/>
            <person name="Haridas S."/>
            <person name="Lim J."/>
            <person name="Wang M."/>
            <person name="Labutti K."/>
            <person name="Lipzen A."/>
            <person name="Barry K."/>
            <person name="Grigoriev I.V."/>
        </authorList>
    </citation>
    <scope>NUCLEOTIDE SEQUENCE [LARGE SCALE GENOMIC DNA]</scope>
    <source>
        <strain evidence="18">J235TASD1</strain>
    </source>
</reference>
<evidence type="ECO:0000256" key="1">
    <source>
        <dbReference type="ARBA" id="ARBA00001984"/>
    </source>
</evidence>
<feature type="region of interest" description="Disordered" evidence="15">
    <location>
        <begin position="279"/>
        <end position="393"/>
    </location>
</feature>
<dbReference type="SUPFAM" id="SSF82199">
    <property type="entry name" value="SET domain"/>
    <property type="match status" value="1"/>
</dbReference>
<sequence>MPPQAGAKKQPLTLAQVSQYDDLLTDALVDHVYYWTTIPKNRPSYHATRGVTEEEITKIIQTHLIVDTDFDLAEEKLLQTAGLRKFLNGLRTPKEKDDFRRHLRRYMQIHLPDCPFEVSSTNRYTIVTQEAAVTARQFIKKGQAVKYLSGIQVLITPEEERELSYRKKDFSIVVSSRSKCASLFMGPARFANHDCGANARLMITSQACIEIIAVRNIEVGDEITVQYGDNYFGENNCECLCQTCENNLVNGWRQSEEAGAVKKSIENLPLEGYSLRHKRRGDSCASDSRTPSLGPEIRPRILKTRSKLSRTDSGNFSAIGSPAADSSSQKRKRGNDSLKTPPITPAKRLKSLQASVTPLVLPQASSRHSSENQSIGAPSASDSDGVSTDVTTPEVEDQLASFVKDTDSATISTSASRTVKLFNPMSIESIMSSTIFDSIEMSQNSNSSDPPSASSVSASTTVAAAPVTPPASMPQDAPPSPATTESPAVDPARGRGRTQSRKRAVSSASSDAATVILSQPTKSKWRTPGDYTLTPVLLSEANTAWIHCMNCSEAFVQHNAYYTRSSCPRCERHSKLYGYLWPKTAPEGKHDKEERILDHRTIHRFLDRQGEARVRGRQLTVVEAQAEANSDKTAKAKRSVSLTAGARLAELSAHRRSSAIPAIRRSRSGRVITSSRFSDDF</sequence>
<dbReference type="STRING" id="196109.A0A136IVJ4"/>
<evidence type="ECO:0000256" key="15">
    <source>
        <dbReference type="SAM" id="MobiDB-lite"/>
    </source>
</evidence>
<evidence type="ECO:0000256" key="10">
    <source>
        <dbReference type="ARBA" id="ARBA00022853"/>
    </source>
</evidence>
<dbReference type="EC" id="2.1.1.372" evidence="12"/>
<evidence type="ECO:0000256" key="2">
    <source>
        <dbReference type="ARBA" id="ARBA00004123"/>
    </source>
</evidence>
<dbReference type="EMBL" id="KQ964257">
    <property type="protein sequence ID" value="KXJ88918.1"/>
    <property type="molecule type" value="Genomic_DNA"/>
</dbReference>
<dbReference type="GO" id="GO:0005634">
    <property type="term" value="C:nucleus"/>
    <property type="evidence" value="ECO:0007669"/>
    <property type="project" value="UniProtKB-SubCell"/>
</dbReference>
<comment type="subcellular location">
    <subcellularLocation>
        <location evidence="3">Chromosome</location>
    </subcellularLocation>
    <subcellularLocation>
        <location evidence="2">Nucleus</location>
    </subcellularLocation>
</comment>
<dbReference type="InParanoid" id="A0A136IVJ4"/>
<proteinExistence type="predicted"/>
<dbReference type="OrthoDB" id="6627536at2759"/>
<dbReference type="InterPro" id="IPR001214">
    <property type="entry name" value="SET_dom"/>
</dbReference>
<evidence type="ECO:0000256" key="14">
    <source>
        <dbReference type="ARBA" id="ARBA00048081"/>
    </source>
</evidence>
<keyword evidence="10" id="KW-0156">Chromatin regulator</keyword>
<evidence type="ECO:0000256" key="8">
    <source>
        <dbReference type="ARBA" id="ARBA00022679"/>
    </source>
</evidence>
<dbReference type="GO" id="GO:0005694">
    <property type="term" value="C:chromosome"/>
    <property type="evidence" value="ECO:0007669"/>
    <property type="project" value="UniProtKB-SubCell"/>
</dbReference>
<feature type="region of interest" description="Disordered" evidence="15">
    <location>
        <begin position="441"/>
        <end position="512"/>
    </location>
</feature>
<name>A0A136IVJ4_9PEZI</name>
<dbReference type="InterPro" id="IPR041938">
    <property type="entry name" value="Hist-Lys_N-MTase_N"/>
</dbReference>
<keyword evidence="9" id="KW-0949">S-adenosyl-L-methionine</keyword>
<feature type="compositionally biased region" description="Polar residues" evidence="15">
    <location>
        <begin position="363"/>
        <end position="391"/>
    </location>
</feature>
<accession>A0A136IVJ4</accession>
<gene>
    <name evidence="17" type="ORF">Micbo1qcDRAFT_138118</name>
</gene>
<dbReference type="PANTHER" id="PTHR12977">
    <property type="entry name" value="SUPPRESSOR OF VARIEGATION 4-20-RELATED"/>
    <property type="match status" value="1"/>
</dbReference>
<dbReference type="GO" id="GO:0032259">
    <property type="term" value="P:methylation"/>
    <property type="evidence" value="ECO:0007669"/>
    <property type="project" value="UniProtKB-KW"/>
</dbReference>
<evidence type="ECO:0000256" key="5">
    <source>
        <dbReference type="ARBA" id="ARBA00015413"/>
    </source>
</evidence>
<dbReference type="Proteomes" id="UP000070501">
    <property type="component" value="Unassembled WGS sequence"/>
</dbReference>
<dbReference type="InterPro" id="IPR025783">
    <property type="entry name" value="Set9_fungi"/>
</dbReference>
<comment type="catalytic activity">
    <reaction evidence="14">
        <text>L-lysyl(20)-[histone H4] + 3 S-adenosyl-L-methionine = N(6),N(6),N(6)-trimethyl-L-lysyl(20)-[histone H4] + 3 S-adenosyl-L-homocysteine + 3 H(+)</text>
        <dbReference type="Rhea" id="RHEA:64456"/>
        <dbReference type="Rhea" id="RHEA-COMP:15554"/>
        <dbReference type="Rhea" id="RHEA-COMP:15998"/>
        <dbReference type="ChEBI" id="CHEBI:15378"/>
        <dbReference type="ChEBI" id="CHEBI:29969"/>
        <dbReference type="ChEBI" id="CHEBI:57856"/>
        <dbReference type="ChEBI" id="CHEBI:59789"/>
        <dbReference type="ChEBI" id="CHEBI:61961"/>
        <dbReference type="EC" id="2.1.1.372"/>
    </reaction>
</comment>
<feature type="domain" description="SET" evidence="16">
    <location>
        <begin position="114"/>
        <end position="228"/>
    </location>
</feature>
<comment type="function">
    <text evidence="1">Histone methyltransferase that trimethylates 'Lys-20' of histone H4 to form H4K20me3.</text>
</comment>
<keyword evidence="18" id="KW-1185">Reference proteome</keyword>
<feature type="compositionally biased region" description="Pro residues" evidence="15">
    <location>
        <begin position="467"/>
        <end position="481"/>
    </location>
</feature>
<evidence type="ECO:0000256" key="13">
    <source>
        <dbReference type="ARBA" id="ARBA00030653"/>
    </source>
</evidence>
<dbReference type="InterPro" id="IPR039977">
    <property type="entry name" value="Suv4-20/Set9"/>
</dbReference>
<evidence type="ECO:0000256" key="6">
    <source>
        <dbReference type="ARBA" id="ARBA00022454"/>
    </source>
</evidence>
<evidence type="ECO:0000256" key="4">
    <source>
        <dbReference type="ARBA" id="ARBA00014232"/>
    </source>
</evidence>
<dbReference type="Gene3D" id="2.170.270.10">
    <property type="entry name" value="SET domain"/>
    <property type="match status" value="1"/>
</dbReference>
<dbReference type="SMART" id="SM00317">
    <property type="entry name" value="SET"/>
    <property type="match status" value="1"/>
</dbReference>
<feature type="compositionally biased region" description="Basic residues" evidence="15">
    <location>
        <begin position="494"/>
        <end position="504"/>
    </location>
</feature>
<evidence type="ECO:0000256" key="3">
    <source>
        <dbReference type="ARBA" id="ARBA00004286"/>
    </source>
</evidence>
<evidence type="ECO:0000256" key="7">
    <source>
        <dbReference type="ARBA" id="ARBA00022603"/>
    </source>
</evidence>
<protein>
    <recommendedName>
        <fullName evidence="5">Histone-lysine N-methyltransferase SET9</fullName>
        <ecNumber evidence="12">2.1.1.372</ecNumber>
    </recommendedName>
    <alternativeName>
        <fullName evidence="4">Histone-lysine N-methyltransferase set9</fullName>
    </alternativeName>
    <alternativeName>
        <fullName evidence="13">SET domain protein 9</fullName>
    </alternativeName>
</protein>
<evidence type="ECO:0000313" key="18">
    <source>
        <dbReference type="Proteomes" id="UP000070501"/>
    </source>
</evidence>
<evidence type="ECO:0000259" key="16">
    <source>
        <dbReference type="PROSITE" id="PS50280"/>
    </source>
</evidence>